<keyword evidence="2" id="KW-1185">Reference proteome</keyword>
<dbReference type="EMBL" id="BAABHS010000001">
    <property type="protein sequence ID" value="GAA4944696.1"/>
    <property type="molecule type" value="Genomic_DNA"/>
</dbReference>
<evidence type="ECO:0000313" key="2">
    <source>
        <dbReference type="Proteomes" id="UP001500466"/>
    </source>
</evidence>
<accession>A0ABP9GI69</accession>
<reference evidence="2" key="1">
    <citation type="journal article" date="2019" name="Int. J. Syst. Evol. Microbiol.">
        <title>The Global Catalogue of Microorganisms (GCM) 10K type strain sequencing project: providing services to taxonomists for standard genome sequencing and annotation.</title>
        <authorList>
            <consortium name="The Broad Institute Genomics Platform"/>
            <consortium name="The Broad Institute Genome Sequencing Center for Infectious Disease"/>
            <person name="Wu L."/>
            <person name="Ma J."/>
        </authorList>
    </citation>
    <scope>NUCLEOTIDE SEQUENCE [LARGE SCALE GENOMIC DNA]</scope>
    <source>
        <strain evidence="2">JCM 17986</strain>
    </source>
</reference>
<proteinExistence type="predicted"/>
<comment type="caution">
    <text evidence="1">The sequence shown here is derived from an EMBL/GenBank/DDBJ whole genome shotgun (WGS) entry which is preliminary data.</text>
</comment>
<protein>
    <recommendedName>
        <fullName evidence="3">WXG100 family type VII secretion target</fullName>
    </recommendedName>
</protein>
<gene>
    <name evidence="1" type="ORF">GCM10023205_00350</name>
</gene>
<evidence type="ECO:0000313" key="1">
    <source>
        <dbReference type="EMBL" id="GAA4944696.1"/>
    </source>
</evidence>
<name>A0ABP9GI69_9ACTN</name>
<sequence>MSDLTIADVLNANLGTLAEAADHWSGVAGRLAQLDSWFDGSVAKTVRAHWSGALSSTVAAGELQRSNRQLTDATTEARALSDALRKAHDDFQSAKNAVRKALDDVGAAGMTWREDPRIGQWIGGVRVEWPPLPAGAVMDDQEFTRYKTEREQTAARLADGIGTALAAASAADAAAAQALTRVVGGNDDRFNTASTGDPFRDVARATELMNKIPGLSSAERIELESLLNANDGNDLFAETLLTSIGPRKLLEVARELQPEAAPTPGRNVPAAKNDQPLIDLLGRTLAAASEGLAKNSTWMDGLKEAGKEAITSGSVPPVNLQTKYGYQDLSRLLRNGEFATPFLNAVGPDMYEFDRKSKGWAIGSADPNEDAITGLMTAYANSPEAATEFFKGAKGAERIEYLMERTYPKDRFVNIPPQLDALGEALDAATTGKPPTEASMSALQNTVDYLGKGRPPEIPDVMQDSVTDIMAHNIVSVNARLTNSMGEEFVFPGGQAEPIARFGTENGIRVIAALSGDEENIARIAQAQDAYTAAGLAAIGHYQNNEVVAVKEHLDNSAQVYGILTGSVVEETLAAQAAKDGATAESRQQIADWTSQAIGTAVGYIPLVGPVLETEIGIATDSVMGSVGTPDGSASAMRRSEILHRGSLGMLNSIAHEWSKEHPYQSANPVLVNPYADIDVNYNNGIADLQRALYGEPGKTE</sequence>
<dbReference type="RefSeq" id="WP_345673120.1">
    <property type="nucleotide sequence ID" value="NZ_BAABHS010000001.1"/>
</dbReference>
<organism evidence="1 2">
    <name type="scientific">Yinghuangia aomiensis</name>
    <dbReference type="NCBI Taxonomy" id="676205"/>
    <lineage>
        <taxon>Bacteria</taxon>
        <taxon>Bacillati</taxon>
        <taxon>Actinomycetota</taxon>
        <taxon>Actinomycetes</taxon>
        <taxon>Kitasatosporales</taxon>
        <taxon>Streptomycetaceae</taxon>
        <taxon>Yinghuangia</taxon>
    </lineage>
</organism>
<dbReference type="Proteomes" id="UP001500466">
    <property type="component" value="Unassembled WGS sequence"/>
</dbReference>
<evidence type="ECO:0008006" key="3">
    <source>
        <dbReference type="Google" id="ProtNLM"/>
    </source>
</evidence>